<dbReference type="GO" id="GO:0005789">
    <property type="term" value="C:endoplasmic reticulum membrane"/>
    <property type="evidence" value="ECO:0007669"/>
    <property type="project" value="TreeGrafter"/>
</dbReference>
<dbReference type="PANTHER" id="PTHR10859:SF91">
    <property type="entry name" value="DOLICHYL-PHOSPHATE BETA-GLUCOSYLTRANSFERASE"/>
    <property type="match status" value="1"/>
</dbReference>
<protein>
    <submittedName>
        <fullName evidence="2">Unannotated protein</fullName>
    </submittedName>
</protein>
<sequence>MSAPVFSIIVPLFNEQFAVAGTIVDIRDYFEQRGESYEVLLVDNASTDATRGHAEPLLDGERIRLLVNDANRGKGYSVRRGMLEARGEIRLHCDADCAPSLASLPRMLELLEENELVVGSRLAPGAQLGQRQTLPRRFVGRGFQQVCRAILNEPTRDLFCGFKLWRGDAATDVFERITLDGWTYDAEAIAMARALGYRVAETGIVWTDREGSRLQMSRILIPVIRELLAAKENVRAEGERSDSGGGGR</sequence>
<reference evidence="2" key="1">
    <citation type="submission" date="2020-05" db="EMBL/GenBank/DDBJ databases">
        <authorList>
            <person name="Chiriac C."/>
            <person name="Salcher M."/>
            <person name="Ghai R."/>
            <person name="Kavagutti S V."/>
        </authorList>
    </citation>
    <scope>NUCLEOTIDE SEQUENCE</scope>
</reference>
<dbReference type="GO" id="GO:0006487">
    <property type="term" value="P:protein N-linked glycosylation"/>
    <property type="evidence" value="ECO:0007669"/>
    <property type="project" value="TreeGrafter"/>
</dbReference>
<dbReference type="EMBL" id="CAESAO010000012">
    <property type="protein sequence ID" value="CAB4337198.1"/>
    <property type="molecule type" value="Genomic_DNA"/>
</dbReference>
<proteinExistence type="predicted"/>
<evidence type="ECO:0000313" key="3">
    <source>
        <dbReference type="EMBL" id="CAB5035385.1"/>
    </source>
</evidence>
<dbReference type="InterPro" id="IPR029044">
    <property type="entry name" value="Nucleotide-diphossugar_trans"/>
</dbReference>
<accession>A0A6J5Z712</accession>
<dbReference type="EMBL" id="CAFBPX010000132">
    <property type="protein sequence ID" value="CAB5035385.1"/>
    <property type="molecule type" value="Genomic_DNA"/>
</dbReference>
<dbReference type="Gene3D" id="3.90.550.10">
    <property type="entry name" value="Spore Coat Polysaccharide Biosynthesis Protein SpsA, Chain A"/>
    <property type="match status" value="1"/>
</dbReference>
<organism evidence="2">
    <name type="scientific">freshwater metagenome</name>
    <dbReference type="NCBI Taxonomy" id="449393"/>
    <lineage>
        <taxon>unclassified sequences</taxon>
        <taxon>metagenomes</taxon>
        <taxon>ecological metagenomes</taxon>
    </lineage>
</organism>
<feature type="domain" description="Glycosyltransferase 2-like" evidence="1">
    <location>
        <begin position="7"/>
        <end position="170"/>
    </location>
</feature>
<dbReference type="PANTHER" id="PTHR10859">
    <property type="entry name" value="GLYCOSYL TRANSFERASE"/>
    <property type="match status" value="1"/>
</dbReference>
<dbReference type="InterPro" id="IPR001173">
    <property type="entry name" value="Glyco_trans_2-like"/>
</dbReference>
<name>A0A6J5Z712_9ZZZZ</name>
<dbReference type="AlphaFoldDB" id="A0A6J5Z712"/>
<dbReference type="SUPFAM" id="SSF53448">
    <property type="entry name" value="Nucleotide-diphospho-sugar transferases"/>
    <property type="match status" value="1"/>
</dbReference>
<evidence type="ECO:0000259" key="1">
    <source>
        <dbReference type="Pfam" id="PF00535"/>
    </source>
</evidence>
<dbReference type="Pfam" id="PF00535">
    <property type="entry name" value="Glycos_transf_2"/>
    <property type="match status" value="1"/>
</dbReference>
<evidence type="ECO:0000313" key="2">
    <source>
        <dbReference type="EMBL" id="CAB4337198.1"/>
    </source>
</evidence>
<gene>
    <name evidence="2" type="ORF">UFOPK3522_00278</name>
    <name evidence="3" type="ORF">UFOPK4175_00795</name>
</gene>